<reference evidence="3 4" key="1">
    <citation type="submission" date="2019-04" db="EMBL/GenBank/DDBJ databases">
        <title>Cohnella sp. nov. isolated from preserved vegetables.</title>
        <authorList>
            <person name="Lin S.-Y."/>
            <person name="Hung M.-H."/>
            <person name="Young C.-C."/>
        </authorList>
    </citation>
    <scope>NUCLEOTIDE SEQUENCE [LARGE SCALE GENOMIC DNA]</scope>
    <source>
        <strain evidence="3 4">CC-MHH1044</strain>
    </source>
</reference>
<dbReference type="InterPro" id="IPR006059">
    <property type="entry name" value="SBP"/>
</dbReference>
<dbReference type="PANTHER" id="PTHR43649:SF12">
    <property type="entry name" value="DIACETYLCHITOBIOSE BINDING PROTEIN DASA"/>
    <property type="match status" value="1"/>
</dbReference>
<feature type="region of interest" description="Disordered" evidence="1">
    <location>
        <begin position="1"/>
        <end position="22"/>
    </location>
</feature>
<keyword evidence="4" id="KW-1185">Reference proteome</keyword>
<dbReference type="Proteomes" id="UP000310636">
    <property type="component" value="Unassembled WGS sequence"/>
</dbReference>
<proteinExistence type="predicted"/>
<gene>
    <name evidence="3" type="ORF">E6C55_02465</name>
</gene>
<sequence length="533" mass="58728">MSPPGAFVGTDSSGTPDKDRTIENGRFYSMSKKALTLMATGILAAGTILAGCSKDGNNSASESGAAASSSSEAEMYTVNFAYHAPKEGNQAAVNEKINELTMKELNMKVNLIPITWDTYNSKMSLMLTAGEPIDIAFAFAFSLPSFMDQGFIVDASDYTEYTKGIYEVLGDDVNAGYIGDTLAGFPMMNVRATPSGLFVRKDLFEQLGYKESDFSVTTDDMSSFNQITEMFAKAKEAFPDITPFDGYRTFALNTITYVDGVGDNFGVLENYGQSDQIANWYESEQFKQFALLNREWYTKGYSSKDIAVSTELGQAKMKAGKTFSFFASYGANALTDVKSQTGYDTVLIPVSSKMKSTTSVNGALNVVLNTSKNKEKAFEFLNWAYQSKEFNDLLNWGVPGVDWVVDENGQAAYPEGVTAATVNYHSDYGFIYPNQYLMTPWAGSPDNIWERYKTFGDDALVSKAYGFTFDSSSVAMEESQLAAVLAKYENAISFGTVEPESFIKKLNDELYDAGLQKVMDEKQRQLDEWQAAQ</sequence>
<dbReference type="Gene3D" id="3.40.190.10">
    <property type="entry name" value="Periplasmic binding protein-like II"/>
    <property type="match status" value="2"/>
</dbReference>
<dbReference type="InterPro" id="IPR022627">
    <property type="entry name" value="DUF3502"/>
</dbReference>
<evidence type="ECO:0000313" key="4">
    <source>
        <dbReference type="Proteomes" id="UP000310636"/>
    </source>
</evidence>
<dbReference type="Pfam" id="PF01547">
    <property type="entry name" value="SBP_bac_1"/>
    <property type="match status" value="1"/>
</dbReference>
<dbReference type="PANTHER" id="PTHR43649">
    <property type="entry name" value="ARABINOSE-BINDING PROTEIN-RELATED"/>
    <property type="match status" value="1"/>
</dbReference>
<dbReference type="SUPFAM" id="SSF53850">
    <property type="entry name" value="Periplasmic binding protein-like II"/>
    <property type="match status" value="1"/>
</dbReference>
<name>A0A4V3WGG7_9BACL</name>
<feature type="domain" description="DUF3502" evidence="2">
    <location>
        <begin position="464"/>
        <end position="531"/>
    </location>
</feature>
<accession>A0A4V3WGG7</accession>
<protein>
    <submittedName>
        <fullName evidence="3">Extracellular solute-binding protein</fullName>
    </submittedName>
</protein>
<evidence type="ECO:0000256" key="1">
    <source>
        <dbReference type="SAM" id="MobiDB-lite"/>
    </source>
</evidence>
<organism evidence="3 4">
    <name type="scientific">Cohnella fermenti</name>
    <dbReference type="NCBI Taxonomy" id="2565925"/>
    <lineage>
        <taxon>Bacteria</taxon>
        <taxon>Bacillati</taxon>
        <taxon>Bacillota</taxon>
        <taxon>Bacilli</taxon>
        <taxon>Bacillales</taxon>
        <taxon>Paenibacillaceae</taxon>
        <taxon>Cohnella</taxon>
    </lineage>
</organism>
<evidence type="ECO:0000313" key="3">
    <source>
        <dbReference type="EMBL" id="THF84179.1"/>
    </source>
</evidence>
<dbReference type="Pfam" id="PF12010">
    <property type="entry name" value="DUF3502"/>
    <property type="match status" value="1"/>
</dbReference>
<dbReference type="EMBL" id="SSOB01000002">
    <property type="protein sequence ID" value="THF84179.1"/>
    <property type="molecule type" value="Genomic_DNA"/>
</dbReference>
<comment type="caution">
    <text evidence="3">The sequence shown here is derived from an EMBL/GenBank/DDBJ whole genome shotgun (WGS) entry which is preliminary data.</text>
</comment>
<dbReference type="InterPro" id="IPR050490">
    <property type="entry name" value="Bact_solute-bd_prot1"/>
</dbReference>
<dbReference type="OrthoDB" id="2636783at2"/>
<evidence type="ECO:0000259" key="2">
    <source>
        <dbReference type="Pfam" id="PF12010"/>
    </source>
</evidence>
<dbReference type="AlphaFoldDB" id="A0A4V3WGG7"/>